<dbReference type="Pfam" id="PF04851">
    <property type="entry name" value="ResIII"/>
    <property type="match status" value="1"/>
</dbReference>
<feature type="domain" description="Helicase ATP-binding" evidence="3">
    <location>
        <begin position="291"/>
        <end position="453"/>
    </location>
</feature>
<organism evidence="5 6">
    <name type="scientific">Candidatus Anaerobiospirillum pullistercoris</name>
    <dbReference type="NCBI Taxonomy" id="2838452"/>
    <lineage>
        <taxon>Bacteria</taxon>
        <taxon>Pseudomonadati</taxon>
        <taxon>Pseudomonadota</taxon>
        <taxon>Gammaproteobacteria</taxon>
        <taxon>Aeromonadales</taxon>
        <taxon>Succinivibrionaceae</taxon>
        <taxon>Anaerobiospirillum</taxon>
    </lineage>
</organism>
<dbReference type="PROSITE" id="PS51194">
    <property type="entry name" value="HELICASE_CTER"/>
    <property type="match status" value="1"/>
</dbReference>
<dbReference type="PROSITE" id="PS51192">
    <property type="entry name" value="HELICASE_ATP_BIND_1"/>
    <property type="match status" value="1"/>
</dbReference>
<dbReference type="GO" id="GO:0006281">
    <property type="term" value="P:DNA repair"/>
    <property type="evidence" value="ECO:0007669"/>
    <property type="project" value="TreeGrafter"/>
</dbReference>
<evidence type="ECO:0000259" key="4">
    <source>
        <dbReference type="PROSITE" id="PS51194"/>
    </source>
</evidence>
<keyword evidence="5" id="KW-0347">Helicase</keyword>
<reference evidence="5" key="1">
    <citation type="journal article" date="2021" name="PeerJ">
        <title>Extensive microbial diversity within the chicken gut microbiome revealed by metagenomics and culture.</title>
        <authorList>
            <person name="Gilroy R."/>
            <person name="Ravi A."/>
            <person name="Getino M."/>
            <person name="Pursley I."/>
            <person name="Horton D.L."/>
            <person name="Alikhan N.F."/>
            <person name="Baker D."/>
            <person name="Gharbi K."/>
            <person name="Hall N."/>
            <person name="Watson M."/>
            <person name="Adriaenssens E.M."/>
            <person name="Foster-Nyarko E."/>
            <person name="Jarju S."/>
            <person name="Secka A."/>
            <person name="Antonio M."/>
            <person name="Oren A."/>
            <person name="Chaudhuri R.R."/>
            <person name="La Ragione R."/>
            <person name="Hildebrand F."/>
            <person name="Pallen M.J."/>
        </authorList>
    </citation>
    <scope>NUCLEOTIDE SEQUENCE</scope>
    <source>
        <strain evidence="5">USASDec5-558</strain>
    </source>
</reference>
<dbReference type="Gene3D" id="3.40.50.10810">
    <property type="entry name" value="Tandem AAA-ATPase domain"/>
    <property type="match status" value="1"/>
</dbReference>
<dbReference type="PANTHER" id="PTHR45766:SF6">
    <property type="entry name" value="SWI_SNF-RELATED MATRIX-ASSOCIATED ACTIN-DEPENDENT REGULATOR OF CHROMATIN SUBFAMILY A-LIKE PROTEIN 1"/>
    <property type="match status" value="1"/>
</dbReference>
<dbReference type="InterPro" id="IPR027417">
    <property type="entry name" value="P-loop_NTPase"/>
</dbReference>
<dbReference type="InterPro" id="IPR001650">
    <property type="entry name" value="Helicase_C-like"/>
</dbReference>
<gene>
    <name evidence="5" type="ORF">H9850_05840</name>
</gene>
<evidence type="ECO:0000256" key="1">
    <source>
        <dbReference type="ARBA" id="ARBA00022801"/>
    </source>
</evidence>
<dbReference type="CDD" id="cd18793">
    <property type="entry name" value="SF2_C_SNF"/>
    <property type="match status" value="1"/>
</dbReference>
<dbReference type="PANTHER" id="PTHR45766">
    <property type="entry name" value="DNA ANNEALING HELICASE AND ENDONUCLEASE ZRANB3 FAMILY MEMBER"/>
    <property type="match status" value="1"/>
</dbReference>
<dbReference type="InterPro" id="IPR006935">
    <property type="entry name" value="Helicase/UvrB_N"/>
</dbReference>
<dbReference type="Proteomes" id="UP000886829">
    <property type="component" value="Unassembled WGS sequence"/>
</dbReference>
<dbReference type="GO" id="GO:0004386">
    <property type="term" value="F:helicase activity"/>
    <property type="evidence" value="ECO:0007669"/>
    <property type="project" value="UniProtKB-KW"/>
</dbReference>
<keyword evidence="5" id="KW-0067">ATP-binding</keyword>
<keyword evidence="5" id="KW-0547">Nucleotide-binding</keyword>
<dbReference type="InterPro" id="IPR038718">
    <property type="entry name" value="SNF2-like_sf"/>
</dbReference>
<dbReference type="GO" id="GO:0005524">
    <property type="term" value="F:ATP binding"/>
    <property type="evidence" value="ECO:0007669"/>
    <property type="project" value="InterPro"/>
</dbReference>
<dbReference type="SMART" id="SM00487">
    <property type="entry name" value="DEXDc"/>
    <property type="match status" value="1"/>
</dbReference>
<dbReference type="GO" id="GO:0003677">
    <property type="term" value="F:DNA binding"/>
    <property type="evidence" value="ECO:0007669"/>
    <property type="project" value="InterPro"/>
</dbReference>
<dbReference type="AlphaFoldDB" id="A0A9D1WD44"/>
<protein>
    <submittedName>
        <fullName evidence="5">DEAD/DEAH box helicase family protein</fullName>
    </submittedName>
</protein>
<proteinExistence type="predicted"/>
<dbReference type="SUPFAM" id="SSF52540">
    <property type="entry name" value="P-loop containing nucleoside triphosphate hydrolases"/>
    <property type="match status" value="1"/>
</dbReference>
<dbReference type="Gene3D" id="3.40.50.300">
    <property type="entry name" value="P-loop containing nucleotide triphosphate hydrolases"/>
    <property type="match status" value="1"/>
</dbReference>
<dbReference type="InterPro" id="IPR049730">
    <property type="entry name" value="SNF2/RAD54-like_C"/>
</dbReference>
<dbReference type="GO" id="GO:0016787">
    <property type="term" value="F:hydrolase activity"/>
    <property type="evidence" value="ECO:0007669"/>
    <property type="project" value="UniProtKB-KW"/>
</dbReference>
<evidence type="ECO:0000259" key="3">
    <source>
        <dbReference type="PROSITE" id="PS51192"/>
    </source>
</evidence>
<dbReference type="InterPro" id="IPR014001">
    <property type="entry name" value="Helicase_ATP-bd"/>
</dbReference>
<dbReference type="SMART" id="SM00490">
    <property type="entry name" value="HELICc"/>
    <property type="match status" value="1"/>
</dbReference>
<dbReference type="GO" id="GO:0031297">
    <property type="term" value="P:replication fork processing"/>
    <property type="evidence" value="ECO:0007669"/>
    <property type="project" value="TreeGrafter"/>
</dbReference>
<evidence type="ECO:0000313" key="5">
    <source>
        <dbReference type="EMBL" id="HIX56975.1"/>
    </source>
</evidence>
<feature type="domain" description="Helicase C-terminal" evidence="4">
    <location>
        <begin position="808"/>
        <end position="1038"/>
    </location>
</feature>
<name>A0A9D1WD44_9GAMM</name>
<evidence type="ECO:0000256" key="2">
    <source>
        <dbReference type="SAM" id="MobiDB-lite"/>
    </source>
</evidence>
<keyword evidence="1" id="KW-0378">Hydrolase</keyword>
<dbReference type="EMBL" id="DXEV01000112">
    <property type="protein sequence ID" value="HIX56975.1"/>
    <property type="molecule type" value="Genomic_DNA"/>
</dbReference>
<accession>A0A9D1WD44</accession>
<evidence type="ECO:0000313" key="6">
    <source>
        <dbReference type="Proteomes" id="UP000886829"/>
    </source>
</evidence>
<comment type="caution">
    <text evidence="5">The sequence shown here is derived from an EMBL/GenBank/DDBJ whole genome shotgun (WGS) entry which is preliminary data.</text>
</comment>
<reference evidence="5" key="2">
    <citation type="submission" date="2021-04" db="EMBL/GenBank/DDBJ databases">
        <authorList>
            <person name="Gilroy R."/>
        </authorList>
    </citation>
    <scope>NUCLEOTIDE SEQUENCE</scope>
    <source>
        <strain evidence="5">USASDec5-558</strain>
    </source>
</reference>
<feature type="region of interest" description="Disordered" evidence="2">
    <location>
        <begin position="478"/>
        <end position="505"/>
    </location>
</feature>
<dbReference type="Pfam" id="PF00271">
    <property type="entry name" value="Helicase_C"/>
    <property type="match status" value="1"/>
</dbReference>
<sequence length="1274" mass="143847">MSLEPKYFSYKTQNLELSADLKAHLHSGDIVFVMAQGFSIFAYQELKEQLDAVKSFHFLFPAPTFTDQIEQALGLSIPVMDIEGDDEQALPREFYIPRLKRELSLYGSEYEIKLNPQLLELKRVAKECAAWIQSNDQIEFRSVITPSDDYEDRGILIQSSTGEIAASTLYTPICRFTLEDLGFTAPRKHGFSLVSRIVDPKAHDAFASSFLDLFYSPQQSTDVTDTILAKLNQAYDEHSPEQIYLLTLYHVLTPFLNDNLDGLNNDRVGLKDTVIWSKLYDFQRDAAWGIIAKLEKYDCCILADSVGLGKTYTTLAVIKYYELHNYHVLVLCPKKLGDNWATFNHTYKDNELADDRFNYELLYHTDLTRSQGNSNGKDLKRFNWAAYDLIVIDESHNFRNGSNADPNSNSRYQQLINKALKKHSHTKVLMLSATPVNNRFNDLKNQLLLAYAGSTETMDKVLYGQGYQSLYERTQSPQDLLNPANSRSTAGPSMQGSNCGTPTNTTQKISALERLRALSTKPRSITAPAPVSSALPVMQHSSTTADSSSTPAKSVDRIFKQAQKAFNDWSKQPADQRTTADLVQKLDLDIFELLDMLTIARSRHHIQQSYDMQALGAFPERNKPLSFSPDLTDLKDCLSYKEIAEALSQLKLCLYSPSIYVLPSRRSKYPELFESSSNITHQGREAGIQRLMHTNLLKRLESSVSAFVLTVKRMLDAVTQEQQLASAFMSHKSKAPRGSVVFSEIDSEEMGFDDEDEAASEFLQRKGVKIDLNDMDYRSWLQDLTHDQKVLQSLLEAISKITPAHDLKLQQLKAVLSNKVQHPINEDNRKVIVFTAFADTALYLYHELAPFMLHSFGINTVLITGSGANKCSVTDYQSRPQNKLTGTRLNSKLSQGSTMEQRLYGDYDNTNVSLNQLLSSFSPRSKSKDKLFPEDHNEIDLLIATDCISEGQNLQDCDFLVNFDIHWNPVRILQRFGRIDRLNSSNSQIQLVNFWPNINLDEYIKLKERVANRMNATVLTSTGDSADDPINTNDSDLSYRKAQLERLQKEVVDLEDMGNGVSIQDLGFADLRADLKQFMHTHTERELARYPLGLHALVPSTEQFPAGLILVLKKLEDGSASSHHSNSNKQRRRILSNKHHDSPVAPFYLLYVDMQGQIKFSHIQAKQILDTMRLLCLGRKVPDLKLCAAFNRETGEGQDMTALSQLLSKAIKSMSQKQGEAELMNMMLTGAVLPTHQEFADKDFELICMLIIRDGSKTSNAKSATRASATMASR</sequence>